<evidence type="ECO:0000256" key="12">
    <source>
        <dbReference type="ARBA" id="ARBA00023136"/>
    </source>
</evidence>
<dbReference type="EMBL" id="JBGBPQ010000008">
    <property type="protein sequence ID" value="KAL1520992.1"/>
    <property type="molecule type" value="Genomic_DNA"/>
</dbReference>
<evidence type="ECO:0000256" key="7">
    <source>
        <dbReference type="ARBA" id="ARBA00022801"/>
    </source>
</evidence>
<dbReference type="GO" id="GO:0016298">
    <property type="term" value="F:lipase activity"/>
    <property type="evidence" value="ECO:0007669"/>
    <property type="project" value="TreeGrafter"/>
</dbReference>
<comment type="cofactor">
    <cofactor evidence="1">
        <name>Ca(2+)</name>
        <dbReference type="ChEBI" id="CHEBI:29108"/>
    </cofactor>
</comment>
<dbReference type="CDD" id="cd00519">
    <property type="entry name" value="Lipase_3"/>
    <property type="match status" value="1"/>
</dbReference>
<evidence type="ECO:0000259" key="15">
    <source>
        <dbReference type="Pfam" id="PF01764"/>
    </source>
</evidence>
<dbReference type="PANTHER" id="PTHR45792">
    <property type="entry name" value="DIACYLGLYCEROL LIPASE HOMOLOG-RELATED"/>
    <property type="match status" value="1"/>
</dbReference>
<comment type="subcellular location">
    <subcellularLocation>
        <location evidence="2">Cell membrane</location>
        <topology evidence="2">Multi-pass membrane protein</topology>
    </subcellularLocation>
</comment>
<evidence type="ECO:0000256" key="4">
    <source>
        <dbReference type="ARBA" id="ARBA00022553"/>
    </source>
</evidence>
<keyword evidence="6" id="KW-0479">Metal-binding</keyword>
<dbReference type="SUPFAM" id="SSF53474">
    <property type="entry name" value="alpha/beta-Hydrolases"/>
    <property type="match status" value="1"/>
</dbReference>
<evidence type="ECO:0000256" key="3">
    <source>
        <dbReference type="ARBA" id="ARBA00022475"/>
    </source>
</evidence>
<proteinExistence type="predicted"/>
<evidence type="ECO:0000256" key="1">
    <source>
        <dbReference type="ARBA" id="ARBA00001913"/>
    </source>
</evidence>
<dbReference type="InterPro" id="IPR002921">
    <property type="entry name" value="Fungal_lipase-type"/>
</dbReference>
<dbReference type="PANTHER" id="PTHR45792:SF8">
    <property type="entry name" value="DIACYLGLYCEROL LIPASE-ALPHA"/>
    <property type="match status" value="1"/>
</dbReference>
<keyword evidence="17" id="KW-1185">Reference proteome</keyword>
<keyword evidence="4" id="KW-0597">Phosphoprotein</keyword>
<feature type="domain" description="Fungal lipase-type" evidence="15">
    <location>
        <begin position="178"/>
        <end position="320"/>
    </location>
</feature>
<accession>A0AB34JIA7</accession>
<dbReference type="GO" id="GO:0016042">
    <property type="term" value="P:lipid catabolic process"/>
    <property type="evidence" value="ECO:0007669"/>
    <property type="project" value="UniProtKB-KW"/>
</dbReference>
<evidence type="ECO:0000313" key="16">
    <source>
        <dbReference type="EMBL" id="KAL1520992.1"/>
    </source>
</evidence>
<evidence type="ECO:0000256" key="8">
    <source>
        <dbReference type="ARBA" id="ARBA00022837"/>
    </source>
</evidence>
<evidence type="ECO:0000256" key="10">
    <source>
        <dbReference type="ARBA" id="ARBA00022989"/>
    </source>
</evidence>
<gene>
    <name evidence="16" type="ORF">AB1Y20_022549</name>
</gene>
<sequence length="448" mass="46619">MRRLLLLTSSATLLAITATAAFIYRNRAHYRAAVLQWRAAVDGISQFASSIHLREDIRPVFVHPLPILLAVLSRAQRPPPSPPCAEELSAETLAAASHALRFACAAYGHALMALFGLVPLSPAAPPSPLSSAAPQPEERACIARYCGLPPADLRLLLVGDSSCLAHFVALDRAHAAVVLALRGTASLSDAFHDAVAFTHPFCGGHAHAGMARMARAVWAAAAEAVLELLAAHPTYTLVLTGHSLGAGTAALLTLFLFHERGLRAQPGYAPGGAFPPRRTPIKCFAFAPPPVFEPLAAAPAGSLEAVVAVVVGADCVPFASLASGRLLFSRLHALDDAIGALSSGACGRLALGLAPLPPRALAAVDIKPTDLPLMPGAPTLCIPARVVAWLYPPAEGAPPLELHSPARLADRGITLRASMVADHMIDVYTARMADAVAELSCATAQAET</sequence>
<keyword evidence="8" id="KW-0106">Calcium</keyword>
<reference evidence="16 17" key="1">
    <citation type="journal article" date="2024" name="Science">
        <title>Giant polyketide synthase enzymes in the biosynthesis of giant marine polyether toxins.</title>
        <authorList>
            <person name="Fallon T.R."/>
            <person name="Shende V.V."/>
            <person name="Wierzbicki I.H."/>
            <person name="Pendleton A.L."/>
            <person name="Watervoot N.F."/>
            <person name="Auber R.P."/>
            <person name="Gonzalez D.J."/>
            <person name="Wisecaver J.H."/>
            <person name="Moore B.S."/>
        </authorList>
    </citation>
    <scope>NUCLEOTIDE SEQUENCE [LARGE SCALE GENOMIC DNA]</scope>
    <source>
        <strain evidence="16 17">12B1</strain>
    </source>
</reference>
<keyword evidence="5" id="KW-0812">Transmembrane</keyword>
<protein>
    <recommendedName>
        <fullName evidence="14">sn-1-specific diacylglycerol lipase</fullName>
        <ecNumber evidence="14">3.1.1.116</ecNumber>
    </recommendedName>
</protein>
<dbReference type="InterPro" id="IPR052214">
    <property type="entry name" value="DAG_Lipase-Related"/>
</dbReference>
<keyword evidence="9" id="KW-0442">Lipid degradation</keyword>
<dbReference type="InterPro" id="IPR029058">
    <property type="entry name" value="AB_hydrolase_fold"/>
</dbReference>
<dbReference type="Proteomes" id="UP001515480">
    <property type="component" value="Unassembled WGS sequence"/>
</dbReference>
<name>A0AB34JIA7_PRYPA</name>
<comment type="caution">
    <text evidence="16">The sequence shown here is derived from an EMBL/GenBank/DDBJ whole genome shotgun (WGS) entry which is preliminary data.</text>
</comment>
<dbReference type="EC" id="3.1.1.116" evidence="14"/>
<evidence type="ECO:0000256" key="2">
    <source>
        <dbReference type="ARBA" id="ARBA00004651"/>
    </source>
</evidence>
<evidence type="ECO:0000256" key="14">
    <source>
        <dbReference type="ARBA" id="ARBA00026104"/>
    </source>
</evidence>
<keyword evidence="10" id="KW-1133">Transmembrane helix</keyword>
<evidence type="ECO:0000256" key="9">
    <source>
        <dbReference type="ARBA" id="ARBA00022963"/>
    </source>
</evidence>
<dbReference type="AlphaFoldDB" id="A0AB34JIA7"/>
<evidence type="ECO:0000313" key="17">
    <source>
        <dbReference type="Proteomes" id="UP001515480"/>
    </source>
</evidence>
<evidence type="ECO:0000256" key="13">
    <source>
        <dbReference type="ARBA" id="ARBA00024531"/>
    </source>
</evidence>
<dbReference type="GO" id="GO:0046872">
    <property type="term" value="F:metal ion binding"/>
    <property type="evidence" value="ECO:0007669"/>
    <property type="project" value="UniProtKB-KW"/>
</dbReference>
<dbReference type="Pfam" id="PF01764">
    <property type="entry name" value="Lipase_3"/>
    <property type="match status" value="1"/>
</dbReference>
<evidence type="ECO:0000256" key="6">
    <source>
        <dbReference type="ARBA" id="ARBA00022723"/>
    </source>
</evidence>
<evidence type="ECO:0000256" key="11">
    <source>
        <dbReference type="ARBA" id="ARBA00023098"/>
    </source>
</evidence>
<keyword evidence="11" id="KW-0443">Lipid metabolism</keyword>
<dbReference type="GO" id="GO:0005886">
    <property type="term" value="C:plasma membrane"/>
    <property type="evidence" value="ECO:0007669"/>
    <property type="project" value="UniProtKB-SubCell"/>
</dbReference>
<dbReference type="Gene3D" id="3.40.50.1820">
    <property type="entry name" value="alpha/beta hydrolase"/>
    <property type="match status" value="1"/>
</dbReference>
<keyword evidence="12" id="KW-0472">Membrane</keyword>
<comment type="catalytic activity">
    <reaction evidence="13">
        <text>a 1,2-diacyl-sn-glycerol + H2O = a 2-acylglycerol + a fatty acid + H(+)</text>
        <dbReference type="Rhea" id="RHEA:33275"/>
        <dbReference type="ChEBI" id="CHEBI:15377"/>
        <dbReference type="ChEBI" id="CHEBI:15378"/>
        <dbReference type="ChEBI" id="CHEBI:17389"/>
        <dbReference type="ChEBI" id="CHEBI:17815"/>
        <dbReference type="ChEBI" id="CHEBI:28868"/>
        <dbReference type="EC" id="3.1.1.116"/>
    </reaction>
    <physiologicalReaction direction="left-to-right" evidence="13">
        <dbReference type="Rhea" id="RHEA:33276"/>
    </physiologicalReaction>
</comment>
<keyword evidence="7" id="KW-0378">Hydrolase</keyword>
<evidence type="ECO:0000256" key="5">
    <source>
        <dbReference type="ARBA" id="ARBA00022692"/>
    </source>
</evidence>
<organism evidence="16 17">
    <name type="scientific">Prymnesium parvum</name>
    <name type="common">Toxic golden alga</name>
    <dbReference type="NCBI Taxonomy" id="97485"/>
    <lineage>
        <taxon>Eukaryota</taxon>
        <taxon>Haptista</taxon>
        <taxon>Haptophyta</taxon>
        <taxon>Prymnesiophyceae</taxon>
        <taxon>Prymnesiales</taxon>
        <taxon>Prymnesiaceae</taxon>
        <taxon>Prymnesium</taxon>
    </lineage>
</organism>
<keyword evidence="3" id="KW-1003">Cell membrane</keyword>